<dbReference type="EMBL" id="DTDR01000121">
    <property type="protein sequence ID" value="HGK63933.1"/>
    <property type="molecule type" value="Genomic_DNA"/>
</dbReference>
<evidence type="ECO:0000256" key="2">
    <source>
        <dbReference type="ARBA" id="ARBA00022898"/>
    </source>
</evidence>
<dbReference type="GO" id="GO:0030170">
    <property type="term" value="F:pyridoxal phosphate binding"/>
    <property type="evidence" value="ECO:0007669"/>
    <property type="project" value="UniProtKB-UniRule"/>
</dbReference>
<evidence type="ECO:0000259" key="7">
    <source>
        <dbReference type="SMART" id="SM01005"/>
    </source>
</evidence>
<dbReference type="CDD" id="cd00430">
    <property type="entry name" value="PLPDE_III_AR"/>
    <property type="match status" value="1"/>
</dbReference>
<dbReference type="PANTHER" id="PTHR30511:SF0">
    <property type="entry name" value="ALANINE RACEMASE, CATABOLIC-RELATED"/>
    <property type="match status" value="1"/>
</dbReference>
<comment type="pathway">
    <text evidence="4">Amino-acid biosynthesis; D-alanine biosynthesis; D-alanine from L-alanine: step 1/1.</text>
</comment>
<evidence type="ECO:0000256" key="5">
    <source>
        <dbReference type="PIRSR" id="PIRSR600821-50"/>
    </source>
</evidence>
<comment type="function">
    <text evidence="4">Catalyzes the interconversion of L-alanine and D-alanine. May also act on other amino acids.</text>
</comment>
<dbReference type="PRINTS" id="PR00992">
    <property type="entry name" value="ALARACEMASE"/>
</dbReference>
<dbReference type="FunFam" id="3.20.20.10:FF:000002">
    <property type="entry name" value="Alanine racemase"/>
    <property type="match status" value="1"/>
</dbReference>
<dbReference type="PANTHER" id="PTHR30511">
    <property type="entry name" value="ALANINE RACEMASE"/>
    <property type="match status" value="1"/>
</dbReference>
<dbReference type="PROSITE" id="PS00395">
    <property type="entry name" value="ALANINE_RACEMASE"/>
    <property type="match status" value="1"/>
</dbReference>
<dbReference type="InterPro" id="IPR020622">
    <property type="entry name" value="Ala_racemase_pyridoxalP-BS"/>
</dbReference>
<evidence type="ECO:0000256" key="3">
    <source>
        <dbReference type="ARBA" id="ARBA00023235"/>
    </source>
</evidence>
<comment type="caution">
    <text evidence="8">The sequence shown here is derived from an EMBL/GenBank/DDBJ whole genome shotgun (WGS) entry which is preliminary data.</text>
</comment>
<dbReference type="Gene3D" id="3.20.20.10">
    <property type="entry name" value="Alanine racemase"/>
    <property type="match status" value="1"/>
</dbReference>
<dbReference type="GO" id="GO:0008784">
    <property type="term" value="F:alanine racemase activity"/>
    <property type="evidence" value="ECO:0007669"/>
    <property type="project" value="UniProtKB-UniRule"/>
</dbReference>
<dbReference type="EC" id="5.1.1.1" evidence="4"/>
<dbReference type="InterPro" id="IPR001608">
    <property type="entry name" value="Ala_racemase_N"/>
</dbReference>
<evidence type="ECO:0000256" key="4">
    <source>
        <dbReference type="HAMAP-Rule" id="MF_01201"/>
    </source>
</evidence>
<feature type="domain" description="Alanine racemase C-terminal" evidence="7">
    <location>
        <begin position="240"/>
        <end position="368"/>
    </location>
</feature>
<dbReference type="Gene3D" id="2.40.37.10">
    <property type="entry name" value="Lyase, Ornithine Decarboxylase, Chain A, domain 1"/>
    <property type="match status" value="1"/>
</dbReference>
<dbReference type="InterPro" id="IPR000821">
    <property type="entry name" value="Ala_racemase"/>
</dbReference>
<keyword evidence="2 4" id="KW-0663">Pyridoxal phosphate</keyword>
<feature type="active site" description="Proton acceptor; specific for D-alanine" evidence="4">
    <location>
        <position position="36"/>
    </location>
</feature>
<dbReference type="Pfam" id="PF01168">
    <property type="entry name" value="Ala_racemase_N"/>
    <property type="match status" value="1"/>
</dbReference>
<dbReference type="AlphaFoldDB" id="A0A7V4E4L4"/>
<proteinExistence type="inferred from homology"/>
<sequence length="380" mass="43222">METERVWVEINLDNLLNNLLAIRKLVKNKKILLAIKADAYGLGAIEIAQFLENKIDMFGVASIDEGIILRKRANVKTPILILSPIPHQAIPYLFEYDLIPNVSDEYFLKKLIAYSKDNNKRLKIHIEIDTGMGRTGFWAKDFKKIWQIIANENSLEVEGIFSHFPVADSDLLFSKKQLKEFLRLVKDLELNKKVLHIANSSGVLNLSQSHLNMVRPGLVVYGILPEGIKSEKIKKLIKPVISLKSKIVSLKYFEKNMSISYGRTYFTSQPTLIGIMTCGYGDGYPYQLSNRGEVLVKSKRAPIVGTVCMDLTMINLNNIPNVTIGEIVTLIGKDGKEEITVNELAFWANTIPYEIITRLSPRVPRVYFRNGKIWKIRKNN</sequence>
<feature type="modified residue" description="N6-(pyridoxal phosphate)lysine" evidence="4 5">
    <location>
        <position position="36"/>
    </location>
</feature>
<dbReference type="SMART" id="SM01005">
    <property type="entry name" value="Ala_racemase_C"/>
    <property type="match status" value="1"/>
</dbReference>
<comment type="similarity">
    <text evidence="4">Belongs to the alanine racemase family.</text>
</comment>
<organism evidence="8">
    <name type="scientific">candidate division WOR-3 bacterium</name>
    <dbReference type="NCBI Taxonomy" id="2052148"/>
    <lineage>
        <taxon>Bacteria</taxon>
        <taxon>Bacteria division WOR-3</taxon>
    </lineage>
</organism>
<dbReference type="SUPFAM" id="SSF50621">
    <property type="entry name" value="Alanine racemase C-terminal domain-like"/>
    <property type="match status" value="1"/>
</dbReference>
<evidence type="ECO:0000256" key="6">
    <source>
        <dbReference type="PIRSR" id="PIRSR600821-52"/>
    </source>
</evidence>
<accession>A0A7V4E4L4</accession>
<feature type="active site" description="Proton acceptor; specific for L-alanine" evidence="4">
    <location>
        <position position="261"/>
    </location>
</feature>
<comment type="catalytic activity">
    <reaction evidence="4">
        <text>L-alanine = D-alanine</text>
        <dbReference type="Rhea" id="RHEA:20249"/>
        <dbReference type="ChEBI" id="CHEBI:57416"/>
        <dbReference type="ChEBI" id="CHEBI:57972"/>
        <dbReference type="EC" id="5.1.1.1"/>
    </reaction>
</comment>
<feature type="binding site" evidence="4 6">
    <location>
        <position position="134"/>
    </location>
    <ligand>
        <name>substrate</name>
    </ligand>
</feature>
<protein>
    <recommendedName>
        <fullName evidence="4">Alanine racemase</fullName>
        <ecNumber evidence="4">5.1.1.1</ecNumber>
    </recommendedName>
</protein>
<feature type="binding site" evidence="4 6">
    <location>
        <position position="309"/>
    </location>
    <ligand>
        <name>substrate</name>
    </ligand>
</feature>
<evidence type="ECO:0000313" key="8">
    <source>
        <dbReference type="EMBL" id="HGK63933.1"/>
    </source>
</evidence>
<name>A0A7V4E4L4_UNCW3</name>
<dbReference type="InterPro" id="IPR011079">
    <property type="entry name" value="Ala_racemase_C"/>
</dbReference>
<reference evidence="8" key="1">
    <citation type="journal article" date="2020" name="mSystems">
        <title>Genome- and Community-Level Interaction Insights into Carbon Utilization and Element Cycling Functions of Hydrothermarchaeota in Hydrothermal Sediment.</title>
        <authorList>
            <person name="Zhou Z."/>
            <person name="Liu Y."/>
            <person name="Xu W."/>
            <person name="Pan J."/>
            <person name="Luo Z.H."/>
            <person name="Li M."/>
        </authorList>
    </citation>
    <scope>NUCLEOTIDE SEQUENCE [LARGE SCALE GENOMIC DNA]</scope>
    <source>
        <strain evidence="8">SpSt-697</strain>
    </source>
</reference>
<gene>
    <name evidence="8" type="primary">alr</name>
    <name evidence="8" type="ORF">ENU74_05025</name>
</gene>
<dbReference type="SUPFAM" id="SSF51419">
    <property type="entry name" value="PLP-binding barrel"/>
    <property type="match status" value="1"/>
</dbReference>
<dbReference type="GO" id="GO:0030632">
    <property type="term" value="P:D-alanine biosynthetic process"/>
    <property type="evidence" value="ECO:0007669"/>
    <property type="project" value="UniProtKB-UniRule"/>
</dbReference>
<dbReference type="InterPro" id="IPR029066">
    <property type="entry name" value="PLP-binding_barrel"/>
</dbReference>
<dbReference type="InterPro" id="IPR009006">
    <property type="entry name" value="Ala_racemase/Decarboxylase_C"/>
</dbReference>
<dbReference type="Pfam" id="PF00842">
    <property type="entry name" value="Ala_racemase_C"/>
    <property type="match status" value="1"/>
</dbReference>
<evidence type="ECO:0000256" key="1">
    <source>
        <dbReference type="ARBA" id="ARBA00001933"/>
    </source>
</evidence>
<dbReference type="GO" id="GO:0005829">
    <property type="term" value="C:cytosol"/>
    <property type="evidence" value="ECO:0007669"/>
    <property type="project" value="TreeGrafter"/>
</dbReference>
<dbReference type="UniPathway" id="UPA00042">
    <property type="reaction ID" value="UER00497"/>
</dbReference>
<comment type="cofactor">
    <cofactor evidence="1 4 5">
        <name>pyridoxal 5'-phosphate</name>
        <dbReference type="ChEBI" id="CHEBI:597326"/>
    </cofactor>
</comment>
<keyword evidence="3 4" id="KW-0413">Isomerase</keyword>
<dbReference type="NCBIfam" id="TIGR00492">
    <property type="entry name" value="alr"/>
    <property type="match status" value="1"/>
</dbReference>
<dbReference type="HAMAP" id="MF_01201">
    <property type="entry name" value="Ala_racemase"/>
    <property type="match status" value="1"/>
</dbReference>